<feature type="non-terminal residue" evidence="2">
    <location>
        <position position="1"/>
    </location>
</feature>
<evidence type="ECO:0000313" key="3">
    <source>
        <dbReference type="Proteomes" id="UP000807469"/>
    </source>
</evidence>
<evidence type="ECO:0000256" key="1">
    <source>
        <dbReference type="SAM" id="MobiDB-lite"/>
    </source>
</evidence>
<gene>
    <name evidence="2" type="ORF">BDN70DRAFT_805725</name>
</gene>
<reference evidence="2" key="1">
    <citation type="submission" date="2020-11" db="EMBL/GenBank/DDBJ databases">
        <authorList>
            <consortium name="DOE Joint Genome Institute"/>
            <person name="Ahrendt S."/>
            <person name="Riley R."/>
            <person name="Andreopoulos W."/>
            <person name="Labutti K."/>
            <person name="Pangilinan J."/>
            <person name="Ruiz-Duenas F.J."/>
            <person name="Barrasa J.M."/>
            <person name="Sanchez-Garcia M."/>
            <person name="Camarero S."/>
            <person name="Miyauchi S."/>
            <person name="Serrano A."/>
            <person name="Linde D."/>
            <person name="Babiker R."/>
            <person name="Drula E."/>
            <person name="Ayuso-Fernandez I."/>
            <person name="Pacheco R."/>
            <person name="Padilla G."/>
            <person name="Ferreira P."/>
            <person name="Barriuso J."/>
            <person name="Kellner H."/>
            <person name="Castanera R."/>
            <person name="Alfaro M."/>
            <person name="Ramirez L."/>
            <person name="Pisabarro A.G."/>
            <person name="Kuo A."/>
            <person name="Tritt A."/>
            <person name="Lipzen A."/>
            <person name="He G."/>
            <person name="Yan M."/>
            <person name="Ng V."/>
            <person name="Cullen D."/>
            <person name="Martin F."/>
            <person name="Rosso M.-N."/>
            <person name="Henrissat B."/>
            <person name="Hibbett D."/>
            <person name="Martinez A.T."/>
            <person name="Grigoriev I.V."/>
        </authorList>
    </citation>
    <scope>NUCLEOTIDE SEQUENCE</scope>
    <source>
        <strain evidence="2">CIRM-BRFM 674</strain>
    </source>
</reference>
<evidence type="ECO:0000313" key="2">
    <source>
        <dbReference type="EMBL" id="KAF9480141.1"/>
    </source>
</evidence>
<organism evidence="2 3">
    <name type="scientific">Pholiota conissans</name>
    <dbReference type="NCBI Taxonomy" id="109636"/>
    <lineage>
        <taxon>Eukaryota</taxon>
        <taxon>Fungi</taxon>
        <taxon>Dikarya</taxon>
        <taxon>Basidiomycota</taxon>
        <taxon>Agaricomycotina</taxon>
        <taxon>Agaricomycetes</taxon>
        <taxon>Agaricomycetidae</taxon>
        <taxon>Agaricales</taxon>
        <taxon>Agaricineae</taxon>
        <taxon>Strophariaceae</taxon>
        <taxon>Pholiota</taxon>
    </lineage>
</organism>
<comment type="caution">
    <text evidence="2">The sequence shown here is derived from an EMBL/GenBank/DDBJ whole genome shotgun (WGS) entry which is preliminary data.</text>
</comment>
<name>A0A9P6CU63_9AGAR</name>
<feature type="region of interest" description="Disordered" evidence="1">
    <location>
        <begin position="66"/>
        <end position="86"/>
    </location>
</feature>
<dbReference type="Proteomes" id="UP000807469">
    <property type="component" value="Unassembled WGS sequence"/>
</dbReference>
<dbReference type="EMBL" id="MU155200">
    <property type="protein sequence ID" value="KAF9480141.1"/>
    <property type="molecule type" value="Genomic_DNA"/>
</dbReference>
<dbReference type="AlphaFoldDB" id="A0A9P6CU63"/>
<protein>
    <submittedName>
        <fullName evidence="2">Uncharacterized protein</fullName>
    </submittedName>
</protein>
<accession>A0A9P6CU63</accession>
<dbReference type="OrthoDB" id="3134980at2759"/>
<sequence length="86" mass="9484">VVDGRYHPECGCFYGIATNKQDCYRPDCHFSSRHGPCASTTNCSGIRMMASPARNPIRISPTMCPDCSRQAREGDPTSLFGGRARR</sequence>
<proteinExistence type="predicted"/>
<keyword evidence="3" id="KW-1185">Reference proteome</keyword>